<evidence type="ECO:0000259" key="7">
    <source>
        <dbReference type="PROSITE" id="PS51671"/>
    </source>
</evidence>
<dbReference type="PIRSF" id="PIRSF006288">
    <property type="entry name" value="PII_uridyltransf"/>
    <property type="match status" value="1"/>
</dbReference>
<dbReference type="SUPFAM" id="SSF81301">
    <property type="entry name" value="Nucleotidyltransferase"/>
    <property type="match status" value="1"/>
</dbReference>
<dbReference type="PROSITE" id="PS51671">
    <property type="entry name" value="ACT"/>
    <property type="match status" value="2"/>
</dbReference>
<evidence type="ECO:0000313" key="9">
    <source>
        <dbReference type="EMBL" id="HER44072.1"/>
    </source>
</evidence>
<protein>
    <submittedName>
        <fullName evidence="9">[protein-PII] uridylyltransferase</fullName>
        <ecNumber evidence="9">2.7.7.59</ecNumber>
    </submittedName>
</protein>
<dbReference type="InterPro" id="IPR006674">
    <property type="entry name" value="HD_domain"/>
</dbReference>
<dbReference type="EMBL" id="DSEC01000455">
    <property type="protein sequence ID" value="HER44072.1"/>
    <property type="molecule type" value="Genomic_DNA"/>
</dbReference>
<reference evidence="9" key="1">
    <citation type="journal article" date="2020" name="mSystems">
        <title>Genome- and Community-Level Interaction Insights into Carbon Utilization and Element Cycling Functions of Hydrothermarchaeota in Hydrothermal Sediment.</title>
        <authorList>
            <person name="Zhou Z."/>
            <person name="Liu Y."/>
            <person name="Xu W."/>
            <person name="Pan J."/>
            <person name="Luo Z.H."/>
            <person name="Li M."/>
        </authorList>
    </citation>
    <scope>NUCLEOTIDE SEQUENCE [LARGE SCALE GENOMIC DNA]</scope>
    <source>
        <strain evidence="9">SpSt-1233</strain>
    </source>
</reference>
<dbReference type="Proteomes" id="UP000886069">
    <property type="component" value="Unassembled WGS sequence"/>
</dbReference>
<accession>A0A7V2F3S6</accession>
<dbReference type="PROSITE" id="PS51831">
    <property type="entry name" value="HD"/>
    <property type="match status" value="1"/>
</dbReference>
<feature type="domain" description="HD" evidence="8">
    <location>
        <begin position="392"/>
        <end position="504"/>
    </location>
</feature>
<sequence length="810" mass="92021">YETLRSWLGAEAGKAPTIVALGGFGRRELSPKSDVDLLFLTSSRGARRAQAFTGYLVRMLWDSGLELGHSVRSPAELRRAIRTDLDLKTALLDGRWLCGDEALKADLGLLKSMVRETEGGELLEGKLAETRRRWDKYGGSYHLIEPNIKESPGGLRDYQTMRWIGMVLPWSGTLEGLYRLAVIDRGEIRDIQRAFDFLLRARNELQFQSQRNWNVLTVDVQRAIADGLGYEERGGFLPVERFMSDYYSHSRSIYRALERFLAETRGRGALRIFDGALYRRVGTRRLDRLDLRLRSDKLDEDPLFAFKEQLRSGRRLSPHLERRIRGRLGGDRVGAAVARKMRASFCELLGIPGRKARVIRSMHELGVLKHIFPPFDRLTCLKRYDLYHHYTADEHSLKAVSHLEDLGEREGGLLARLYNEAADKRELYLATILHDIGKIHPKDHAAAGARMTDRLLADFPLPAGTRSTVSFLVRNHLLLSHFSQRRDMEDRDTSLQFVRRVKNLSNLKLLYLLTCADLMATGPGVWTGWKEKLLEDLYYTASRMLAEKAEERSAFGRVIESKRRKLIASCATPEAKDRMERHLNGLPSRYVMVVAPARARAHLDMIDGLRGAEAVTGFRRLRHSIELTVCTRDRPFRLSQLCGAISINDFNILGAYAFTRDDGTVIDLFHLENLEGGLALPAEAKPKLDRTLKEVLRGRIALEDAYLAHVKKWRRRIPAGLPVPCVVEFENDLSRESTVIDVTARDRPGLLYVITRVLSEEGLDIQRAQITTRGGLVADSFYVRTAAGGRLEDARGMRRIRTRLAKELGE</sequence>
<dbReference type="Pfam" id="PF08335">
    <property type="entry name" value="GlnD_UR_UTase"/>
    <property type="match status" value="1"/>
</dbReference>
<dbReference type="PANTHER" id="PTHR47320">
    <property type="entry name" value="BIFUNCTIONAL URIDYLYLTRANSFERASE/URIDYLYL-REMOVING ENZYME"/>
    <property type="match status" value="1"/>
</dbReference>
<proteinExistence type="inferred from homology"/>
<dbReference type="InterPro" id="IPR002912">
    <property type="entry name" value="ACT_dom"/>
</dbReference>
<dbReference type="Gene3D" id="3.30.70.260">
    <property type="match status" value="1"/>
</dbReference>
<dbReference type="GO" id="GO:0008773">
    <property type="term" value="F:[protein-PII] uridylyltransferase activity"/>
    <property type="evidence" value="ECO:0007669"/>
    <property type="project" value="UniProtKB-EC"/>
</dbReference>
<dbReference type="EC" id="2.7.7.59" evidence="9"/>
<dbReference type="Gene3D" id="1.10.3090.10">
    <property type="entry name" value="cca-adding enzyme, domain 2"/>
    <property type="match status" value="1"/>
</dbReference>
<evidence type="ECO:0000256" key="5">
    <source>
        <dbReference type="ARBA" id="ARBA00022842"/>
    </source>
</evidence>
<dbReference type="NCBIfam" id="TIGR01693">
    <property type="entry name" value="UTase_glnD"/>
    <property type="match status" value="1"/>
</dbReference>
<dbReference type="PANTHER" id="PTHR47320:SF1">
    <property type="entry name" value="BIFUNCTIONAL URIDYLYLTRANSFERASE_URIDYLYL-REMOVING ENZYME"/>
    <property type="match status" value="1"/>
</dbReference>
<dbReference type="CDD" id="cd04900">
    <property type="entry name" value="ACT_UUR-like_1"/>
    <property type="match status" value="1"/>
</dbReference>
<gene>
    <name evidence="9" type="primary">glnD</name>
    <name evidence="9" type="ORF">ENO08_06395</name>
</gene>
<dbReference type="AlphaFoldDB" id="A0A7V2F3S6"/>
<dbReference type="Pfam" id="PF01966">
    <property type="entry name" value="HD"/>
    <property type="match status" value="1"/>
</dbReference>
<keyword evidence="3" id="KW-0677">Repeat</keyword>
<comment type="caution">
    <text evidence="9">The sequence shown here is derived from an EMBL/GenBank/DDBJ whole genome shotgun (WGS) entry which is preliminary data.</text>
</comment>
<feature type="non-terminal residue" evidence="9">
    <location>
        <position position="1"/>
    </location>
</feature>
<keyword evidence="6" id="KW-0511">Multifunctional enzyme</keyword>
<dbReference type="InterPro" id="IPR043519">
    <property type="entry name" value="NT_sf"/>
</dbReference>
<evidence type="ECO:0000256" key="3">
    <source>
        <dbReference type="ARBA" id="ARBA00022737"/>
    </source>
</evidence>
<organism evidence="9">
    <name type="scientific">Eiseniibacteriota bacterium</name>
    <dbReference type="NCBI Taxonomy" id="2212470"/>
    <lineage>
        <taxon>Bacteria</taxon>
        <taxon>Candidatus Eiseniibacteriota</taxon>
    </lineage>
</organism>
<dbReference type="HAMAP" id="MF_00277">
    <property type="entry name" value="PII_uridylyl_transf"/>
    <property type="match status" value="1"/>
</dbReference>
<evidence type="ECO:0000256" key="4">
    <source>
        <dbReference type="ARBA" id="ARBA00022801"/>
    </source>
</evidence>
<evidence type="ECO:0000256" key="2">
    <source>
        <dbReference type="ARBA" id="ARBA00022695"/>
    </source>
</evidence>
<evidence type="ECO:0000256" key="1">
    <source>
        <dbReference type="ARBA" id="ARBA00022679"/>
    </source>
</evidence>
<dbReference type="SUPFAM" id="SSF81593">
    <property type="entry name" value="Nucleotidyltransferase substrate binding subunit/domain"/>
    <property type="match status" value="1"/>
</dbReference>
<keyword evidence="5" id="KW-0460">Magnesium</keyword>
<dbReference type="SUPFAM" id="SSF55021">
    <property type="entry name" value="ACT-like"/>
    <property type="match status" value="2"/>
</dbReference>
<keyword evidence="2 9" id="KW-0548">Nucleotidyltransferase</keyword>
<dbReference type="CDD" id="cd05401">
    <property type="entry name" value="NT_GlnE_GlnD_like"/>
    <property type="match status" value="1"/>
</dbReference>
<keyword evidence="4" id="KW-0378">Hydrolase</keyword>
<evidence type="ECO:0000259" key="8">
    <source>
        <dbReference type="PROSITE" id="PS51831"/>
    </source>
</evidence>
<dbReference type="CDD" id="cd04899">
    <property type="entry name" value="ACT_ACR-UUR-like_2"/>
    <property type="match status" value="1"/>
</dbReference>
<dbReference type="GO" id="GO:0016787">
    <property type="term" value="F:hydrolase activity"/>
    <property type="evidence" value="ECO:0007669"/>
    <property type="project" value="UniProtKB-KW"/>
</dbReference>
<keyword evidence="1 9" id="KW-0808">Transferase</keyword>
<feature type="domain" description="ACT" evidence="7">
    <location>
        <begin position="739"/>
        <end position="810"/>
    </location>
</feature>
<dbReference type="InterPro" id="IPR003607">
    <property type="entry name" value="HD/PDEase_dom"/>
</dbReference>
<feature type="domain" description="ACT" evidence="7">
    <location>
        <begin position="626"/>
        <end position="718"/>
    </location>
</feature>
<dbReference type="InterPro" id="IPR010043">
    <property type="entry name" value="UTase/UR"/>
</dbReference>
<evidence type="ECO:0000256" key="6">
    <source>
        <dbReference type="ARBA" id="ARBA00023268"/>
    </source>
</evidence>
<dbReference type="SMART" id="SM00471">
    <property type="entry name" value="HDc"/>
    <property type="match status" value="1"/>
</dbReference>
<dbReference type="InterPro" id="IPR013546">
    <property type="entry name" value="PII_UdlTrfase/GS_AdlTrfase"/>
</dbReference>
<dbReference type="CDD" id="cd00077">
    <property type="entry name" value="HDc"/>
    <property type="match status" value="1"/>
</dbReference>
<dbReference type="SUPFAM" id="SSF109604">
    <property type="entry name" value="HD-domain/PDEase-like"/>
    <property type="match status" value="1"/>
</dbReference>
<dbReference type="Gene3D" id="3.30.460.10">
    <property type="entry name" value="Beta Polymerase, domain 2"/>
    <property type="match status" value="1"/>
</dbReference>
<name>A0A7V2F3S6_UNCEI</name>
<dbReference type="InterPro" id="IPR045865">
    <property type="entry name" value="ACT-like_dom_sf"/>
</dbReference>